<dbReference type="RefSeq" id="WP_189610619.1">
    <property type="nucleotide sequence ID" value="NZ_BMXR01000008.1"/>
</dbReference>
<evidence type="ECO:0000313" key="12">
    <source>
        <dbReference type="EMBL" id="GGX62259.1"/>
    </source>
</evidence>
<keyword evidence="13" id="KW-1185">Reference proteome</keyword>
<evidence type="ECO:0000256" key="1">
    <source>
        <dbReference type="ARBA" id="ARBA00005061"/>
    </source>
</evidence>
<dbReference type="AlphaFoldDB" id="A0A918KGP9"/>
<protein>
    <recommendedName>
        <fullName evidence="9 11">7-cyano-7-deazaguanine synthase</fullName>
        <ecNumber evidence="9 11">6.3.4.20</ecNumber>
    </recommendedName>
    <alternativeName>
        <fullName evidence="11">7-cyano-7-carbaguanine synthase</fullName>
    </alternativeName>
    <alternativeName>
        <fullName evidence="11">PreQ(0) synthase</fullName>
    </alternativeName>
    <alternativeName>
        <fullName evidence="11">Queuosine biosynthesis protein QueC</fullName>
    </alternativeName>
</protein>
<comment type="catalytic activity">
    <reaction evidence="10 11">
        <text>7-carboxy-7-carbaguanine + NH4(+) + 2 ATP = 7-cyano-7-carbaguanine + 2 AMP + 2 diphosphate + 2 H(+)</text>
        <dbReference type="Rhea" id="RHEA:27982"/>
        <dbReference type="ChEBI" id="CHEBI:15378"/>
        <dbReference type="ChEBI" id="CHEBI:28938"/>
        <dbReference type="ChEBI" id="CHEBI:30616"/>
        <dbReference type="ChEBI" id="CHEBI:33019"/>
        <dbReference type="ChEBI" id="CHEBI:45075"/>
        <dbReference type="ChEBI" id="CHEBI:61036"/>
        <dbReference type="ChEBI" id="CHEBI:456215"/>
        <dbReference type="EC" id="6.3.4.20"/>
    </reaction>
</comment>
<evidence type="ECO:0000256" key="3">
    <source>
        <dbReference type="ARBA" id="ARBA00022723"/>
    </source>
</evidence>
<dbReference type="InterPro" id="IPR014729">
    <property type="entry name" value="Rossmann-like_a/b/a_fold"/>
</dbReference>
<dbReference type="PANTHER" id="PTHR42914:SF1">
    <property type="entry name" value="7-CYANO-7-DEAZAGUANINE SYNTHASE"/>
    <property type="match status" value="1"/>
</dbReference>
<evidence type="ECO:0000256" key="6">
    <source>
        <dbReference type="ARBA" id="ARBA00022833"/>
    </source>
</evidence>
<reference evidence="12" key="1">
    <citation type="journal article" date="2014" name="Int. J. Syst. Evol. Microbiol.">
        <title>Complete genome sequence of Corynebacterium casei LMG S-19264T (=DSM 44701T), isolated from a smear-ripened cheese.</title>
        <authorList>
            <consortium name="US DOE Joint Genome Institute (JGI-PGF)"/>
            <person name="Walter F."/>
            <person name="Albersmeier A."/>
            <person name="Kalinowski J."/>
            <person name="Ruckert C."/>
        </authorList>
    </citation>
    <scope>NUCLEOTIDE SEQUENCE</scope>
    <source>
        <strain evidence="12">KCTC 22169</strain>
    </source>
</reference>
<evidence type="ECO:0000256" key="9">
    <source>
        <dbReference type="ARBA" id="ARBA00039149"/>
    </source>
</evidence>
<comment type="pathway">
    <text evidence="1 11">Purine metabolism; 7-cyano-7-deazaguanine biosynthesis.</text>
</comment>
<feature type="binding site" evidence="11">
    <location>
        <position position="201"/>
    </location>
    <ligand>
        <name>Zn(2+)</name>
        <dbReference type="ChEBI" id="CHEBI:29105"/>
    </ligand>
</feature>
<dbReference type="SUPFAM" id="SSF52402">
    <property type="entry name" value="Adenine nucleotide alpha hydrolases-like"/>
    <property type="match status" value="1"/>
</dbReference>
<dbReference type="PANTHER" id="PTHR42914">
    <property type="entry name" value="7-CYANO-7-DEAZAGUANINE SYNTHASE"/>
    <property type="match status" value="1"/>
</dbReference>
<dbReference type="EMBL" id="BMXR01000008">
    <property type="protein sequence ID" value="GGX62259.1"/>
    <property type="molecule type" value="Genomic_DNA"/>
</dbReference>
<comment type="caution">
    <text evidence="12">The sequence shown here is derived from an EMBL/GenBank/DDBJ whole genome shotgun (WGS) entry which is preliminary data.</text>
</comment>
<evidence type="ECO:0000256" key="10">
    <source>
        <dbReference type="ARBA" id="ARBA00047890"/>
    </source>
</evidence>
<evidence type="ECO:0000256" key="11">
    <source>
        <dbReference type="HAMAP-Rule" id="MF_01633"/>
    </source>
</evidence>
<comment type="similarity">
    <text evidence="8 11">Belongs to the QueC family.</text>
</comment>
<evidence type="ECO:0000256" key="4">
    <source>
        <dbReference type="ARBA" id="ARBA00022741"/>
    </source>
</evidence>
<dbReference type="FunFam" id="3.40.50.620:FF:000131">
    <property type="entry name" value="7-cyano-7-deazaguanine synthase"/>
    <property type="match status" value="1"/>
</dbReference>
<dbReference type="Gene3D" id="3.40.50.620">
    <property type="entry name" value="HUPs"/>
    <property type="match status" value="1"/>
</dbReference>
<feature type="binding site" evidence="11">
    <location>
        <position position="188"/>
    </location>
    <ligand>
        <name>Zn(2+)</name>
        <dbReference type="ChEBI" id="CHEBI:29105"/>
    </ligand>
</feature>
<dbReference type="Proteomes" id="UP000626148">
    <property type="component" value="Unassembled WGS sequence"/>
</dbReference>
<dbReference type="Pfam" id="PF06508">
    <property type="entry name" value="QueC"/>
    <property type="match status" value="1"/>
</dbReference>
<dbReference type="GO" id="GO:0008270">
    <property type="term" value="F:zinc ion binding"/>
    <property type="evidence" value="ECO:0007669"/>
    <property type="project" value="UniProtKB-UniRule"/>
</dbReference>
<reference evidence="12" key="2">
    <citation type="submission" date="2020-09" db="EMBL/GenBank/DDBJ databases">
        <authorList>
            <person name="Sun Q."/>
            <person name="Kim S."/>
        </authorList>
    </citation>
    <scope>NUCLEOTIDE SEQUENCE</scope>
    <source>
        <strain evidence="12">KCTC 22169</strain>
    </source>
</reference>
<keyword evidence="7 11" id="KW-0067">ATP-binding</keyword>
<dbReference type="CDD" id="cd01995">
    <property type="entry name" value="QueC-like"/>
    <property type="match status" value="1"/>
</dbReference>
<comment type="cofactor">
    <cofactor evidence="11">
        <name>Zn(2+)</name>
        <dbReference type="ChEBI" id="CHEBI:29105"/>
    </cofactor>
    <text evidence="11">Binds 1 zinc ion per subunit.</text>
</comment>
<evidence type="ECO:0000313" key="13">
    <source>
        <dbReference type="Proteomes" id="UP000626148"/>
    </source>
</evidence>
<dbReference type="PIRSF" id="PIRSF006293">
    <property type="entry name" value="ExsB"/>
    <property type="match status" value="1"/>
</dbReference>
<dbReference type="NCBIfam" id="TIGR00364">
    <property type="entry name" value="7-cyano-7-deazaguanine synthase QueC"/>
    <property type="match status" value="1"/>
</dbReference>
<evidence type="ECO:0000256" key="7">
    <source>
        <dbReference type="ARBA" id="ARBA00022840"/>
    </source>
</evidence>
<gene>
    <name evidence="11 12" type="primary">queC</name>
    <name evidence="12" type="ORF">GCM10007392_32670</name>
</gene>
<proteinExistence type="inferred from homology"/>
<evidence type="ECO:0000256" key="2">
    <source>
        <dbReference type="ARBA" id="ARBA00022598"/>
    </source>
</evidence>
<feature type="binding site" evidence="11">
    <location>
        <position position="198"/>
    </location>
    <ligand>
        <name>Zn(2+)</name>
        <dbReference type="ChEBI" id="CHEBI:29105"/>
    </ligand>
</feature>
<dbReference type="HAMAP" id="MF_01633">
    <property type="entry name" value="QueC"/>
    <property type="match status" value="1"/>
</dbReference>
<comment type="function">
    <text evidence="11">Catalyzes the ATP-dependent conversion of 7-carboxy-7-deazaguanine (CDG) to 7-cyano-7-deazaguanine (preQ(0)).</text>
</comment>
<evidence type="ECO:0000256" key="5">
    <source>
        <dbReference type="ARBA" id="ARBA00022785"/>
    </source>
</evidence>
<evidence type="ECO:0000256" key="8">
    <source>
        <dbReference type="ARBA" id="ARBA00037993"/>
    </source>
</evidence>
<organism evidence="12 13">
    <name type="scientific">Saccharospirillum salsuginis</name>
    <dbReference type="NCBI Taxonomy" id="418750"/>
    <lineage>
        <taxon>Bacteria</taxon>
        <taxon>Pseudomonadati</taxon>
        <taxon>Pseudomonadota</taxon>
        <taxon>Gammaproteobacteria</taxon>
        <taxon>Oceanospirillales</taxon>
        <taxon>Saccharospirillaceae</taxon>
        <taxon>Saccharospirillum</taxon>
    </lineage>
</organism>
<keyword evidence="5 11" id="KW-0671">Queuosine biosynthesis</keyword>
<keyword evidence="2 11" id="KW-0436">Ligase</keyword>
<keyword evidence="3 11" id="KW-0479">Metal-binding</keyword>
<dbReference type="EC" id="6.3.4.20" evidence="9 11"/>
<dbReference type="GO" id="GO:0016879">
    <property type="term" value="F:ligase activity, forming carbon-nitrogen bonds"/>
    <property type="evidence" value="ECO:0007669"/>
    <property type="project" value="UniProtKB-UniRule"/>
</dbReference>
<keyword evidence="6 11" id="KW-0862">Zinc</keyword>
<feature type="binding site" evidence="11">
    <location>
        <begin position="9"/>
        <end position="19"/>
    </location>
    <ligand>
        <name>ATP</name>
        <dbReference type="ChEBI" id="CHEBI:30616"/>
    </ligand>
</feature>
<dbReference type="GO" id="GO:0008616">
    <property type="term" value="P:tRNA queuosine(34) biosynthetic process"/>
    <property type="evidence" value="ECO:0007669"/>
    <property type="project" value="UniProtKB-UniRule"/>
</dbReference>
<keyword evidence="4 11" id="KW-0547">Nucleotide-binding</keyword>
<accession>A0A918KGP9</accession>
<sequence length="224" mass="23904">MNKKAVVLLSGGLDSTTVLAQAKSEGYDLYALSFDYGQRHDAELDAARAIAGAMGVIEHKVVPMDLSGIGGSALTDASIDVPTTESDGIPVTYVPARNTVFLSIALGWAEVLEAQDIFIGVSAVDYSGYPDCRPEYIAAYERLANLATKMGVEGRHIRIRTPLINLTKAATIQLGDRLGVDYSLTVSCYQANTAGEACGECDSCRLRIKGFEEAGVTDPTRYQA</sequence>
<dbReference type="InterPro" id="IPR018317">
    <property type="entry name" value="QueC"/>
</dbReference>
<name>A0A918KGP9_9GAMM</name>
<feature type="binding site" evidence="11">
    <location>
        <position position="204"/>
    </location>
    <ligand>
        <name>Zn(2+)</name>
        <dbReference type="ChEBI" id="CHEBI:29105"/>
    </ligand>
</feature>
<dbReference type="GO" id="GO:0005524">
    <property type="term" value="F:ATP binding"/>
    <property type="evidence" value="ECO:0007669"/>
    <property type="project" value="UniProtKB-UniRule"/>
</dbReference>